<comment type="caution">
    <text evidence="9">The sequence shown here is derived from an EMBL/GenBank/DDBJ whole genome shotgun (WGS) entry which is preliminary data.</text>
</comment>
<evidence type="ECO:0000256" key="5">
    <source>
        <dbReference type="ARBA" id="ARBA00022692"/>
    </source>
</evidence>
<evidence type="ECO:0000256" key="8">
    <source>
        <dbReference type="SAM" id="Phobius"/>
    </source>
</evidence>
<name>A0ABS1KVT0_9BACT</name>
<comment type="similarity">
    <text evidence="2">Belongs to the binding-protein-dependent transport system permease family. FecCD subfamily.</text>
</comment>
<feature type="transmembrane region" description="Helical" evidence="8">
    <location>
        <begin position="311"/>
        <end position="332"/>
    </location>
</feature>
<dbReference type="PANTHER" id="PTHR30472:SF41">
    <property type="entry name" value="TRANSPORT SYSTEM PERMEASE PROTEIN"/>
    <property type="match status" value="1"/>
</dbReference>
<dbReference type="Pfam" id="PF01032">
    <property type="entry name" value="FecCD"/>
    <property type="match status" value="1"/>
</dbReference>
<evidence type="ECO:0000256" key="7">
    <source>
        <dbReference type="ARBA" id="ARBA00023136"/>
    </source>
</evidence>
<evidence type="ECO:0000256" key="1">
    <source>
        <dbReference type="ARBA" id="ARBA00004651"/>
    </source>
</evidence>
<evidence type="ECO:0000256" key="3">
    <source>
        <dbReference type="ARBA" id="ARBA00022448"/>
    </source>
</evidence>
<dbReference type="CDD" id="cd06550">
    <property type="entry name" value="TM_ABC_iron-siderophores_like"/>
    <property type="match status" value="1"/>
</dbReference>
<feature type="transmembrane region" description="Helical" evidence="8">
    <location>
        <begin position="242"/>
        <end position="264"/>
    </location>
</feature>
<dbReference type="EMBL" id="JAERRB010000006">
    <property type="protein sequence ID" value="MBL0743293.1"/>
    <property type="molecule type" value="Genomic_DNA"/>
</dbReference>
<feature type="transmembrane region" description="Helical" evidence="8">
    <location>
        <begin position="151"/>
        <end position="174"/>
    </location>
</feature>
<dbReference type="SUPFAM" id="SSF81345">
    <property type="entry name" value="ABC transporter involved in vitamin B12 uptake, BtuC"/>
    <property type="match status" value="1"/>
</dbReference>
<evidence type="ECO:0000313" key="9">
    <source>
        <dbReference type="EMBL" id="MBL0743293.1"/>
    </source>
</evidence>
<keyword evidence="5 8" id="KW-0812">Transmembrane</keyword>
<reference evidence="9 10" key="1">
    <citation type="submission" date="2021-01" db="EMBL/GenBank/DDBJ databases">
        <title>Chryseolinea sp. Jin1 Genome sequencing and assembly.</title>
        <authorList>
            <person name="Kim I."/>
        </authorList>
    </citation>
    <scope>NUCLEOTIDE SEQUENCE [LARGE SCALE GENOMIC DNA]</scope>
    <source>
        <strain evidence="9 10">Jin1</strain>
    </source>
</reference>
<dbReference type="InterPro" id="IPR037294">
    <property type="entry name" value="ABC_BtuC-like"/>
</dbReference>
<accession>A0ABS1KVT0</accession>
<keyword evidence="3" id="KW-0813">Transport</keyword>
<dbReference type="InterPro" id="IPR000522">
    <property type="entry name" value="ABC_transptr_permease_BtuC"/>
</dbReference>
<gene>
    <name evidence="9" type="ORF">JI741_18820</name>
</gene>
<proteinExistence type="inferred from homology"/>
<feature type="transmembrane region" description="Helical" evidence="8">
    <location>
        <begin position="194"/>
        <end position="215"/>
    </location>
</feature>
<comment type="subcellular location">
    <subcellularLocation>
        <location evidence="1">Cell membrane</location>
        <topology evidence="1">Multi-pass membrane protein</topology>
    </subcellularLocation>
</comment>
<dbReference type="PANTHER" id="PTHR30472">
    <property type="entry name" value="FERRIC ENTEROBACTIN TRANSPORT SYSTEM PERMEASE PROTEIN"/>
    <property type="match status" value="1"/>
</dbReference>
<feature type="transmembrane region" description="Helical" evidence="8">
    <location>
        <begin position="92"/>
        <end position="117"/>
    </location>
</feature>
<keyword evidence="4" id="KW-1003">Cell membrane</keyword>
<evidence type="ECO:0000256" key="6">
    <source>
        <dbReference type="ARBA" id="ARBA00022989"/>
    </source>
</evidence>
<keyword evidence="7 8" id="KW-0472">Membrane</keyword>
<feature type="transmembrane region" description="Helical" evidence="8">
    <location>
        <begin position="284"/>
        <end position="304"/>
    </location>
</feature>
<keyword evidence="10" id="KW-1185">Reference proteome</keyword>
<evidence type="ECO:0000256" key="4">
    <source>
        <dbReference type="ARBA" id="ARBA00022475"/>
    </source>
</evidence>
<organism evidence="9 10">
    <name type="scientific">Chryseolinea lacunae</name>
    <dbReference type="NCBI Taxonomy" id="2801331"/>
    <lineage>
        <taxon>Bacteria</taxon>
        <taxon>Pseudomonadati</taxon>
        <taxon>Bacteroidota</taxon>
        <taxon>Cytophagia</taxon>
        <taxon>Cytophagales</taxon>
        <taxon>Fulvivirgaceae</taxon>
        <taxon>Chryseolinea</taxon>
    </lineage>
</organism>
<sequence length="339" mass="36098">MRLNGKKSWILLPFLLGLLFVVNLGLGSVNIPPGAILSILTGHESANPVWHDIVWDFRMTKALTCLLAGSALSIAGLQMQTLFRNALAGPDVLGLSSGASLAVSLVFMSQAAGLHLFSTPGPWTVAGTASLGCFGVFFIVILIAQRLRDNTSLLIIGLMLGAATSSLVSVLQFLSKPEEQQSYMLWTFGSLGRLNWTEIKVLTIILVSAGLMTLFSTKALNGWLLGDHYAQSIGINLNRSRFIILFSTSVLTGGVTAFCGPIAFVGLAVPHLTKLIVKTHNHKILIPAVAVAGAALMLFCDIMTQLPGQAYVLPINAITAMIGAPVVIWIIIKAKRLAV</sequence>
<protein>
    <submittedName>
        <fullName evidence="9">Iron ABC transporter permease</fullName>
    </submittedName>
</protein>
<feature type="transmembrane region" description="Helical" evidence="8">
    <location>
        <begin position="123"/>
        <end position="144"/>
    </location>
</feature>
<evidence type="ECO:0000313" key="10">
    <source>
        <dbReference type="Proteomes" id="UP000613030"/>
    </source>
</evidence>
<dbReference type="Proteomes" id="UP000613030">
    <property type="component" value="Unassembled WGS sequence"/>
</dbReference>
<evidence type="ECO:0000256" key="2">
    <source>
        <dbReference type="ARBA" id="ARBA00007935"/>
    </source>
</evidence>
<dbReference type="Gene3D" id="1.10.3470.10">
    <property type="entry name" value="ABC transporter involved in vitamin B12 uptake, BtuC"/>
    <property type="match status" value="1"/>
</dbReference>
<keyword evidence="6 8" id="KW-1133">Transmembrane helix</keyword>
<feature type="transmembrane region" description="Helical" evidence="8">
    <location>
        <begin position="59"/>
        <end position="80"/>
    </location>
</feature>